<keyword evidence="3" id="KW-1185">Reference proteome</keyword>
<protein>
    <recommendedName>
        <fullName evidence="4">Haemolysin activator HlyB C-terminal domain-containing protein</fullName>
    </recommendedName>
</protein>
<evidence type="ECO:0008006" key="4">
    <source>
        <dbReference type="Google" id="ProtNLM"/>
    </source>
</evidence>
<evidence type="ECO:0000313" key="3">
    <source>
        <dbReference type="Proteomes" id="UP000000245"/>
    </source>
</evidence>
<dbReference type="RefSeq" id="WP_011941697.1">
    <property type="nucleotide sequence ID" value="NC_009484.1"/>
</dbReference>
<evidence type="ECO:0000313" key="2">
    <source>
        <dbReference type="EMBL" id="ABQ29912.1"/>
    </source>
</evidence>
<proteinExistence type="predicted"/>
<dbReference type="EMBL" id="CP000697">
    <property type="protein sequence ID" value="ABQ29912.1"/>
    <property type="molecule type" value="Genomic_DNA"/>
</dbReference>
<reference evidence="2 3" key="1">
    <citation type="submission" date="2007-05" db="EMBL/GenBank/DDBJ databases">
        <title>Complete sequence of chromosome of Acidiphilium cryptum JF-5.</title>
        <authorList>
            <consortium name="US DOE Joint Genome Institute"/>
            <person name="Copeland A."/>
            <person name="Lucas S."/>
            <person name="Lapidus A."/>
            <person name="Barry K."/>
            <person name="Detter J.C."/>
            <person name="Glavina del Rio T."/>
            <person name="Hammon N."/>
            <person name="Israni S."/>
            <person name="Dalin E."/>
            <person name="Tice H."/>
            <person name="Pitluck S."/>
            <person name="Sims D."/>
            <person name="Brettin T."/>
            <person name="Bruce D."/>
            <person name="Han C."/>
            <person name="Schmutz J."/>
            <person name="Larimer F."/>
            <person name="Land M."/>
            <person name="Hauser L."/>
            <person name="Kyrpides N."/>
            <person name="Kim E."/>
            <person name="Magnuson T."/>
            <person name="Richardson P."/>
        </authorList>
    </citation>
    <scope>NUCLEOTIDE SEQUENCE [LARGE SCALE GENOMIC DNA]</scope>
    <source>
        <strain evidence="2 3">JF-5</strain>
    </source>
</reference>
<dbReference type="HOGENOM" id="CLU_747278_0_0_5"/>
<dbReference type="STRING" id="349163.Acry_0691"/>
<dbReference type="Proteomes" id="UP000000245">
    <property type="component" value="Chromosome"/>
</dbReference>
<gene>
    <name evidence="2" type="ordered locus">Acry_0691</name>
</gene>
<dbReference type="eggNOG" id="COG2831">
    <property type="taxonomic scope" value="Bacteria"/>
</dbReference>
<evidence type="ECO:0000256" key="1">
    <source>
        <dbReference type="SAM" id="SignalP"/>
    </source>
</evidence>
<organism evidence="2 3">
    <name type="scientific">Acidiphilium cryptum (strain JF-5)</name>
    <dbReference type="NCBI Taxonomy" id="349163"/>
    <lineage>
        <taxon>Bacteria</taxon>
        <taxon>Pseudomonadati</taxon>
        <taxon>Pseudomonadota</taxon>
        <taxon>Alphaproteobacteria</taxon>
        <taxon>Acetobacterales</taxon>
        <taxon>Acidocellaceae</taxon>
        <taxon>Acidiphilium</taxon>
    </lineage>
</organism>
<feature type="signal peptide" evidence="1">
    <location>
        <begin position="1"/>
        <end position="32"/>
    </location>
</feature>
<feature type="chain" id="PRO_5002683139" description="Haemolysin activator HlyB C-terminal domain-containing protein" evidence="1">
    <location>
        <begin position="33"/>
        <end position="370"/>
    </location>
</feature>
<dbReference type="AlphaFoldDB" id="A5FWD0"/>
<accession>A5FWD0</accession>
<dbReference type="KEGG" id="acr:Acry_0691"/>
<sequence>MTISCAAPARRPWLLLALLAAGVIGHARPAAAAAWSGSAVLAEAAAMPARPDGLRFTRDSADAASGNDGFTLTSPFGARQQVSYGIDDRAYGAYEETTLTDTVIGDGGERLSVSGGLARRRQGDGTDAGYAMTTGVSYRWRGATWGGTLRARLQRSDIGFGYGPVWLAPGGGRQRDVLLRCAGRRHDGGGTTSLAGTVMLGRGSAGFDPAAPGLARSDFAYGRLTLTRSTALPAGAVLTTAFCDQFGSGLLFNADRVSLGDLASADPALAPISPASRGVLAGQQAVFPLGAAGGLRMLRGGVFWNVARTAQPAGAGMPGSRAMMTAAGVEMRSRLFRRVSIDADLGWERLNAGNGPRNRPFGRFAVSLVF</sequence>
<name>A5FWD0_ACICJ</name>
<keyword evidence="1" id="KW-0732">Signal</keyword>